<proteinExistence type="predicted"/>
<feature type="domain" description="N-acetyltransferase" evidence="3">
    <location>
        <begin position="155"/>
        <end position="298"/>
    </location>
</feature>
<dbReference type="PROSITE" id="PS51186">
    <property type="entry name" value="GNAT"/>
    <property type="match status" value="2"/>
</dbReference>
<dbReference type="InterPro" id="IPR000182">
    <property type="entry name" value="GNAT_dom"/>
</dbReference>
<dbReference type="Gene3D" id="3.40.630.30">
    <property type="match status" value="1"/>
</dbReference>
<evidence type="ECO:0000313" key="4">
    <source>
        <dbReference type="EMBL" id="GIJ49618.1"/>
    </source>
</evidence>
<dbReference type="PANTHER" id="PTHR43072">
    <property type="entry name" value="N-ACETYLTRANSFERASE"/>
    <property type="match status" value="1"/>
</dbReference>
<accession>A0A8J4DU21</accession>
<protein>
    <recommendedName>
        <fullName evidence="3">N-acetyltransferase domain-containing protein</fullName>
    </recommendedName>
</protein>
<comment type="caution">
    <text evidence="4">The sequence shown here is derived from an EMBL/GenBank/DDBJ whole genome shotgun (WGS) entry which is preliminary data.</text>
</comment>
<dbReference type="AlphaFoldDB" id="A0A8J4DU21"/>
<dbReference type="SUPFAM" id="SSF55729">
    <property type="entry name" value="Acyl-CoA N-acyltransferases (Nat)"/>
    <property type="match status" value="1"/>
</dbReference>
<evidence type="ECO:0000256" key="2">
    <source>
        <dbReference type="ARBA" id="ARBA00023315"/>
    </source>
</evidence>
<sequence>MKIIYRGLRPADTDAAVDLLAQTGAVDNRHRLRTALASTGESTTALTAEHDGRVVGAALLAAEATYAGTRTATVAVAEALRGNGIGTALARRLSARMGPDAGIRAELCDDQPRGRHFAERHGLRVSAHSIGWIRPVEPGTGTSTAARDAAHAAGVRIRSTTVDAEPDVVIAVAADALRTLPGSAGYRPVFDTAEAVLSRFAPGSHLLVAEGELGTAGLGILRPVPRTGQWYTDATMVVSRYRRRGVARALKWAQLAAAAQGGAESVTAHNHEHNTAIIALNESVGMQPHTGYWTFTRE</sequence>
<reference evidence="4" key="1">
    <citation type="submission" date="2021-01" db="EMBL/GenBank/DDBJ databases">
        <title>Whole genome shotgun sequence of Virgisporangium aliadipatigenens NBRC 105644.</title>
        <authorList>
            <person name="Komaki H."/>
            <person name="Tamura T."/>
        </authorList>
    </citation>
    <scope>NUCLEOTIDE SEQUENCE</scope>
    <source>
        <strain evidence="4">NBRC 105644</strain>
    </source>
</reference>
<evidence type="ECO:0000313" key="5">
    <source>
        <dbReference type="Proteomes" id="UP000619260"/>
    </source>
</evidence>
<keyword evidence="1" id="KW-0808">Transferase</keyword>
<evidence type="ECO:0000256" key="1">
    <source>
        <dbReference type="ARBA" id="ARBA00022679"/>
    </source>
</evidence>
<dbReference type="CDD" id="cd04301">
    <property type="entry name" value="NAT_SF"/>
    <property type="match status" value="1"/>
</dbReference>
<dbReference type="Proteomes" id="UP000619260">
    <property type="component" value="Unassembled WGS sequence"/>
</dbReference>
<name>A0A8J4DU21_9ACTN</name>
<evidence type="ECO:0000259" key="3">
    <source>
        <dbReference type="PROSITE" id="PS51186"/>
    </source>
</evidence>
<feature type="domain" description="N-acetyltransferase" evidence="3">
    <location>
        <begin position="3"/>
        <end position="140"/>
    </location>
</feature>
<keyword evidence="2" id="KW-0012">Acyltransferase</keyword>
<dbReference type="GO" id="GO:0016747">
    <property type="term" value="F:acyltransferase activity, transferring groups other than amino-acyl groups"/>
    <property type="evidence" value="ECO:0007669"/>
    <property type="project" value="InterPro"/>
</dbReference>
<keyword evidence="5" id="KW-1185">Reference proteome</keyword>
<dbReference type="RefSeq" id="WP_203903091.1">
    <property type="nucleotide sequence ID" value="NZ_BOPF01000029.1"/>
</dbReference>
<dbReference type="InterPro" id="IPR016181">
    <property type="entry name" value="Acyl_CoA_acyltransferase"/>
</dbReference>
<gene>
    <name evidence="4" type="ORF">Val02_65040</name>
</gene>
<dbReference type="PANTHER" id="PTHR43072:SF23">
    <property type="entry name" value="UPF0039 PROTEIN C11D3.02C"/>
    <property type="match status" value="1"/>
</dbReference>
<organism evidence="4 5">
    <name type="scientific">Virgisporangium aliadipatigenens</name>
    <dbReference type="NCBI Taxonomy" id="741659"/>
    <lineage>
        <taxon>Bacteria</taxon>
        <taxon>Bacillati</taxon>
        <taxon>Actinomycetota</taxon>
        <taxon>Actinomycetes</taxon>
        <taxon>Micromonosporales</taxon>
        <taxon>Micromonosporaceae</taxon>
        <taxon>Virgisporangium</taxon>
    </lineage>
</organism>
<dbReference type="EMBL" id="BOPF01000029">
    <property type="protein sequence ID" value="GIJ49618.1"/>
    <property type="molecule type" value="Genomic_DNA"/>
</dbReference>
<dbReference type="Pfam" id="PF00583">
    <property type="entry name" value="Acetyltransf_1"/>
    <property type="match status" value="2"/>
</dbReference>